<accession>A0A0E4GE29</accession>
<dbReference type="STRING" id="690567.1737"/>
<dbReference type="AlphaFoldDB" id="A0A0E4GE29"/>
<evidence type="ECO:0000313" key="2">
    <source>
        <dbReference type="Proteomes" id="UP000045545"/>
    </source>
</evidence>
<proteinExistence type="predicted"/>
<reference evidence="1 2" key="1">
    <citation type="submission" date="2015-03" db="EMBL/GenBank/DDBJ databases">
        <authorList>
            <person name="Murphy D."/>
        </authorList>
    </citation>
    <scope>NUCLEOTIDE SEQUENCE [LARGE SCALE GENOMIC DNA]</scope>
    <source>
        <strain evidence="1 2">OL-4</strain>
    </source>
</reference>
<dbReference type="RefSeq" id="WP_046497738.1">
    <property type="nucleotide sequence ID" value="NZ_CGIH01000028.1"/>
</dbReference>
<name>A0A0E4GE29_9FIRM</name>
<dbReference type="EMBL" id="CGIH01000028">
    <property type="protein sequence ID" value="CFX73303.1"/>
    <property type="molecule type" value="Genomic_DNA"/>
</dbReference>
<keyword evidence="2" id="KW-1185">Reference proteome</keyword>
<sequence length="122" mass="14171">MLYSVETGKYVKKLPHKRDFDRWMKNISAPDYQKIIDTLDEKIDAADINTSSWMPGNDWTGTVYEPLYHACGNNKEASGLFFGLVLFNHLMERKDAVWGFGRYEKDGIPIKGMTYFRLKNIP</sequence>
<gene>
    <name evidence="1" type="ORF">1737</name>
</gene>
<protein>
    <submittedName>
        <fullName evidence="1">Uncharacterized</fullName>
    </submittedName>
</protein>
<dbReference type="OrthoDB" id="7595337at2"/>
<organism evidence="1 2">
    <name type="scientific">Syntrophomonas zehnderi OL-4</name>
    <dbReference type="NCBI Taxonomy" id="690567"/>
    <lineage>
        <taxon>Bacteria</taxon>
        <taxon>Bacillati</taxon>
        <taxon>Bacillota</taxon>
        <taxon>Clostridia</taxon>
        <taxon>Eubacteriales</taxon>
        <taxon>Syntrophomonadaceae</taxon>
        <taxon>Syntrophomonas</taxon>
    </lineage>
</organism>
<evidence type="ECO:0000313" key="1">
    <source>
        <dbReference type="EMBL" id="CFX73303.1"/>
    </source>
</evidence>
<dbReference type="Proteomes" id="UP000045545">
    <property type="component" value="Unassembled WGS sequence"/>
</dbReference>